<feature type="domain" description="Release factor glutamine methyltransferase N-terminal" evidence="4">
    <location>
        <begin position="31"/>
        <end position="58"/>
    </location>
</feature>
<dbReference type="PANTHER" id="PTHR18895">
    <property type="entry name" value="HEMK METHYLTRANSFERASE"/>
    <property type="match status" value="1"/>
</dbReference>
<feature type="non-terminal residue" evidence="5">
    <location>
        <position position="290"/>
    </location>
</feature>
<evidence type="ECO:0000313" key="6">
    <source>
        <dbReference type="Proteomes" id="UP000054144"/>
    </source>
</evidence>
<dbReference type="PANTHER" id="PTHR18895:SF74">
    <property type="entry name" value="MTRF1L RELEASE FACTOR GLUTAMINE METHYLTRANSFERASE"/>
    <property type="match status" value="1"/>
</dbReference>
<evidence type="ECO:0000256" key="2">
    <source>
        <dbReference type="ARBA" id="ARBA00022679"/>
    </source>
</evidence>
<evidence type="ECO:0000256" key="3">
    <source>
        <dbReference type="ARBA" id="ARBA00022691"/>
    </source>
</evidence>
<keyword evidence="1 5" id="KW-0489">Methyltransferase</keyword>
<dbReference type="Gene3D" id="3.40.50.150">
    <property type="entry name" value="Vaccinia Virus protein VP39"/>
    <property type="match status" value="1"/>
</dbReference>
<dbReference type="InterPro" id="IPR040758">
    <property type="entry name" value="PrmC_N"/>
</dbReference>
<keyword evidence="2 5" id="KW-0808">Transferase</keyword>
<dbReference type="InterPro" id="IPR029063">
    <property type="entry name" value="SAM-dependent_MTases_sf"/>
</dbReference>
<dbReference type="AlphaFoldDB" id="A0A0D7AEW0"/>
<dbReference type="InterPro" id="IPR050320">
    <property type="entry name" value="N5-glutamine_MTase"/>
</dbReference>
<feature type="non-terminal residue" evidence="5">
    <location>
        <position position="1"/>
    </location>
</feature>
<dbReference type="GO" id="GO:0032259">
    <property type="term" value="P:methylation"/>
    <property type="evidence" value="ECO:0007669"/>
    <property type="project" value="UniProtKB-KW"/>
</dbReference>
<proteinExistence type="predicted"/>
<dbReference type="Gene3D" id="1.10.8.10">
    <property type="entry name" value="DNA helicase RuvA subunit, C-terminal domain"/>
    <property type="match status" value="1"/>
</dbReference>
<organism evidence="5 6">
    <name type="scientific">Fistulina hepatica ATCC 64428</name>
    <dbReference type="NCBI Taxonomy" id="1128425"/>
    <lineage>
        <taxon>Eukaryota</taxon>
        <taxon>Fungi</taxon>
        <taxon>Dikarya</taxon>
        <taxon>Basidiomycota</taxon>
        <taxon>Agaricomycotina</taxon>
        <taxon>Agaricomycetes</taxon>
        <taxon>Agaricomycetidae</taxon>
        <taxon>Agaricales</taxon>
        <taxon>Fistulinaceae</taxon>
        <taxon>Fistulina</taxon>
    </lineage>
</organism>
<dbReference type="Pfam" id="PF17827">
    <property type="entry name" value="PrmC_N"/>
    <property type="match status" value="1"/>
</dbReference>
<dbReference type="GO" id="GO:0008276">
    <property type="term" value="F:protein methyltransferase activity"/>
    <property type="evidence" value="ECO:0007669"/>
    <property type="project" value="InterPro"/>
</dbReference>
<dbReference type="OrthoDB" id="269872at2759"/>
<gene>
    <name evidence="5" type="ORF">FISHEDRAFT_6328</name>
</gene>
<keyword evidence="6" id="KW-1185">Reference proteome</keyword>
<dbReference type="NCBIfam" id="TIGR00536">
    <property type="entry name" value="hemK_fam"/>
    <property type="match status" value="1"/>
</dbReference>
<evidence type="ECO:0000313" key="5">
    <source>
        <dbReference type="EMBL" id="KIY49902.1"/>
    </source>
</evidence>
<evidence type="ECO:0000256" key="1">
    <source>
        <dbReference type="ARBA" id="ARBA00022603"/>
    </source>
</evidence>
<dbReference type="EMBL" id="KN881696">
    <property type="protein sequence ID" value="KIY49902.1"/>
    <property type="molecule type" value="Genomic_DNA"/>
</dbReference>
<dbReference type="SUPFAM" id="SSF53335">
    <property type="entry name" value="S-adenosyl-L-methionine-dependent methyltransferases"/>
    <property type="match status" value="1"/>
</dbReference>
<accession>A0A0D7AEW0</accession>
<reference evidence="5 6" key="1">
    <citation type="journal article" date="2015" name="Fungal Genet. Biol.">
        <title>Evolution of novel wood decay mechanisms in Agaricales revealed by the genome sequences of Fistulina hepatica and Cylindrobasidium torrendii.</title>
        <authorList>
            <person name="Floudas D."/>
            <person name="Held B.W."/>
            <person name="Riley R."/>
            <person name="Nagy L.G."/>
            <person name="Koehler G."/>
            <person name="Ransdell A.S."/>
            <person name="Younus H."/>
            <person name="Chow J."/>
            <person name="Chiniquy J."/>
            <person name="Lipzen A."/>
            <person name="Tritt A."/>
            <person name="Sun H."/>
            <person name="Haridas S."/>
            <person name="LaButti K."/>
            <person name="Ohm R.A."/>
            <person name="Kues U."/>
            <person name="Blanchette R.A."/>
            <person name="Grigoriev I.V."/>
            <person name="Minto R.E."/>
            <person name="Hibbett D.S."/>
        </authorList>
    </citation>
    <scope>NUCLEOTIDE SEQUENCE [LARGE SCALE GENOMIC DNA]</scope>
    <source>
        <strain evidence="5 6">ATCC 64428</strain>
    </source>
</reference>
<dbReference type="Proteomes" id="UP000054144">
    <property type="component" value="Unassembled WGS sequence"/>
</dbReference>
<dbReference type="InterPro" id="IPR004556">
    <property type="entry name" value="HemK-like"/>
</dbReference>
<protein>
    <submittedName>
        <fullName evidence="5">S-adenosyl-L-methionine-dependent methyltransferase</fullName>
    </submittedName>
</protein>
<dbReference type="CDD" id="cd02440">
    <property type="entry name" value="AdoMet_MTases"/>
    <property type="match status" value="1"/>
</dbReference>
<dbReference type="GO" id="GO:0005739">
    <property type="term" value="C:mitochondrion"/>
    <property type="evidence" value="ECO:0007669"/>
    <property type="project" value="TreeGrafter"/>
</dbReference>
<name>A0A0D7AEW0_9AGAR</name>
<evidence type="ECO:0000259" key="4">
    <source>
        <dbReference type="Pfam" id="PF17827"/>
    </source>
</evidence>
<sequence length="290" mass="32142">LASQIGRRNAEQEFKWMKQEYSVSSGVGSKKFDTATMDAISNMLKRRISGEPLQYILGTQPFGSLCLQVRPPVLIPRPETENWTLRLSDLIKTEFLQSEYRRPISLLDLGTGTGCIPLLLCNTLPLGTLRAHGIDVSQDALALATENAEHCGFSVTTKEHKAMNNTFIARKGNILSGDVLHAEFLPPPFDVITSNPPYIPWGEFLALDRSVCEHEDARALFGGPDGLEFYEAIERLIAERELLKQGGILALEVGHNQANAVVDLMSKVGLRDVETWRDPWGKSRTVVARG</sequence>
<keyword evidence="3" id="KW-0949">S-adenosyl-L-methionine</keyword>